<dbReference type="KEGG" id="fki:FK004_12805"/>
<evidence type="ECO:0008006" key="3">
    <source>
        <dbReference type="Google" id="ProtNLM"/>
    </source>
</evidence>
<name>A0A2S1LQV7_9FLAO</name>
<protein>
    <recommendedName>
        <fullName evidence="3">LysM domain-containing protein</fullName>
    </recommendedName>
</protein>
<gene>
    <name evidence="1" type="ORF">FK004_12805</name>
</gene>
<dbReference type="RefSeq" id="WP_108737580.1">
    <property type="nucleotide sequence ID" value="NZ_CP020919.1"/>
</dbReference>
<dbReference type="Proteomes" id="UP000244677">
    <property type="component" value="Chromosome"/>
</dbReference>
<keyword evidence="2" id="KW-1185">Reference proteome</keyword>
<sequence>MKLKYRKYTIKNGDTLNGIAQLLGKSTLEIKNFHSMFCADDDHIVLDFPDHLKELFIYPEYRETDLTLIPKVYFDGGDKLLFRPLNQKKEYGVQYTTTTGAESRIMKCEVAVTCKGRITAENYLFEVQRISRFFVDDEETSTIADELAEKVSGVLYPLEISVDETGQWTGVCNFGQIRQRWEGIKEAILDEYEGESVLQYLALSEQTLETESSVYHALTKDWFLNAYFGGIYIGYSHKFNCKKDVNFPLVPYCEAAKYRVTQKIEPYLDEYNLIAIRTSGDLEEERTIGDFENHLDFPYYGLMDPTAKKATGQFAAKYFLNAASNAIESLAVVCTMDLTIPKKVEVIISKM</sequence>
<dbReference type="OrthoDB" id="1246696at2"/>
<proteinExistence type="predicted"/>
<evidence type="ECO:0000313" key="1">
    <source>
        <dbReference type="EMBL" id="AWG26041.1"/>
    </source>
</evidence>
<evidence type="ECO:0000313" key="2">
    <source>
        <dbReference type="Proteomes" id="UP000244677"/>
    </source>
</evidence>
<organism evidence="1 2">
    <name type="scientific">Flavobacterium kingsejongi</name>
    <dbReference type="NCBI Taxonomy" id="1678728"/>
    <lineage>
        <taxon>Bacteria</taxon>
        <taxon>Pseudomonadati</taxon>
        <taxon>Bacteroidota</taxon>
        <taxon>Flavobacteriia</taxon>
        <taxon>Flavobacteriales</taxon>
        <taxon>Flavobacteriaceae</taxon>
        <taxon>Flavobacterium</taxon>
    </lineage>
</organism>
<dbReference type="EMBL" id="CP020919">
    <property type="protein sequence ID" value="AWG26041.1"/>
    <property type="molecule type" value="Genomic_DNA"/>
</dbReference>
<accession>A0A2S1LQV7</accession>
<reference evidence="1 2" key="1">
    <citation type="submission" date="2017-04" db="EMBL/GenBank/DDBJ databases">
        <title>Complete genome sequence of Flavobacterium kingsejong AJ004.</title>
        <authorList>
            <person name="Lee P.C."/>
        </authorList>
    </citation>
    <scope>NUCLEOTIDE SEQUENCE [LARGE SCALE GENOMIC DNA]</scope>
    <source>
        <strain evidence="1 2">AJ004</strain>
    </source>
</reference>
<dbReference type="AlphaFoldDB" id="A0A2S1LQV7"/>